<dbReference type="GO" id="GO:0030424">
    <property type="term" value="C:axon"/>
    <property type="evidence" value="ECO:0007669"/>
    <property type="project" value="TreeGrafter"/>
</dbReference>
<evidence type="ECO:0000256" key="1">
    <source>
        <dbReference type="ARBA" id="ARBA00004218"/>
    </source>
</evidence>
<evidence type="ECO:0000256" key="6">
    <source>
        <dbReference type="ARBA" id="ARBA00022737"/>
    </source>
</evidence>
<evidence type="ECO:0000256" key="2">
    <source>
        <dbReference type="ARBA" id="ARBA00004361"/>
    </source>
</evidence>
<keyword evidence="8 15" id="KW-1133">Transmembrane helix</keyword>
<proteinExistence type="inferred from homology"/>
<evidence type="ECO:0000313" key="18">
    <source>
        <dbReference type="Proteomes" id="UP001488838"/>
    </source>
</evidence>
<keyword evidence="4" id="KW-1003">Cell membrane</keyword>
<keyword evidence="10" id="KW-0968">Cytoplasmic vesicle</keyword>
<dbReference type="InterPro" id="IPR000008">
    <property type="entry name" value="C2_dom"/>
</dbReference>
<dbReference type="GO" id="GO:0000149">
    <property type="term" value="F:SNARE binding"/>
    <property type="evidence" value="ECO:0007669"/>
    <property type="project" value="TreeGrafter"/>
</dbReference>
<dbReference type="PANTHER" id="PTHR10024:SF249">
    <property type="entry name" value="SYNAPTOTAGMIN-8"/>
    <property type="match status" value="1"/>
</dbReference>
<dbReference type="Pfam" id="PF00168">
    <property type="entry name" value="C2"/>
    <property type="match status" value="2"/>
</dbReference>
<dbReference type="EMBL" id="JBBHLL010000492">
    <property type="protein sequence ID" value="KAK7801666.1"/>
    <property type="molecule type" value="Genomic_DNA"/>
</dbReference>
<name>A0AAW0HJW4_MYOGA</name>
<dbReference type="PROSITE" id="PS50004">
    <property type="entry name" value="C2"/>
    <property type="match status" value="2"/>
</dbReference>
<evidence type="ECO:0000256" key="8">
    <source>
        <dbReference type="ARBA" id="ARBA00022989"/>
    </source>
</evidence>
<feature type="domain" description="C2" evidence="16">
    <location>
        <begin position="273"/>
        <end position="402"/>
    </location>
</feature>
<dbReference type="GO" id="GO:0005509">
    <property type="term" value="F:calcium ion binding"/>
    <property type="evidence" value="ECO:0007669"/>
    <property type="project" value="TreeGrafter"/>
</dbReference>
<dbReference type="GO" id="GO:0005886">
    <property type="term" value="C:plasma membrane"/>
    <property type="evidence" value="ECO:0007669"/>
    <property type="project" value="UniProtKB-SubCell"/>
</dbReference>
<dbReference type="FunFam" id="2.60.40.150:FF:000176">
    <property type="entry name" value="Synaptotagmin 8"/>
    <property type="match status" value="1"/>
</dbReference>
<keyword evidence="5 15" id="KW-0812">Transmembrane</keyword>
<feature type="transmembrane region" description="Helical" evidence="15">
    <location>
        <begin position="34"/>
        <end position="60"/>
    </location>
</feature>
<dbReference type="SUPFAM" id="SSF49562">
    <property type="entry name" value="C2 domain (Calcium/lipid-binding domain, CaLB)"/>
    <property type="match status" value="2"/>
</dbReference>
<evidence type="ECO:0000259" key="16">
    <source>
        <dbReference type="PROSITE" id="PS50004"/>
    </source>
</evidence>
<dbReference type="GO" id="GO:0001786">
    <property type="term" value="F:phosphatidylserine binding"/>
    <property type="evidence" value="ECO:0007669"/>
    <property type="project" value="TreeGrafter"/>
</dbReference>
<evidence type="ECO:0000256" key="7">
    <source>
        <dbReference type="ARBA" id="ARBA00022968"/>
    </source>
</evidence>
<evidence type="ECO:0000256" key="15">
    <source>
        <dbReference type="SAM" id="Phobius"/>
    </source>
</evidence>
<dbReference type="GO" id="GO:0048488">
    <property type="term" value="P:synaptic vesicle endocytosis"/>
    <property type="evidence" value="ECO:0007669"/>
    <property type="project" value="TreeGrafter"/>
</dbReference>
<protein>
    <recommendedName>
        <fullName evidence="13">Synaptotagmin-8</fullName>
    </recommendedName>
    <alternativeName>
        <fullName evidence="14">Synaptotagmin VIII</fullName>
    </alternativeName>
</protein>
<organism evidence="17 18">
    <name type="scientific">Myodes glareolus</name>
    <name type="common">Bank vole</name>
    <name type="synonym">Clethrionomys glareolus</name>
    <dbReference type="NCBI Taxonomy" id="447135"/>
    <lineage>
        <taxon>Eukaryota</taxon>
        <taxon>Metazoa</taxon>
        <taxon>Chordata</taxon>
        <taxon>Craniata</taxon>
        <taxon>Vertebrata</taxon>
        <taxon>Euteleostomi</taxon>
        <taxon>Mammalia</taxon>
        <taxon>Eutheria</taxon>
        <taxon>Euarchontoglires</taxon>
        <taxon>Glires</taxon>
        <taxon>Rodentia</taxon>
        <taxon>Myomorpha</taxon>
        <taxon>Muroidea</taxon>
        <taxon>Cricetidae</taxon>
        <taxon>Arvicolinae</taxon>
        <taxon>Myodes</taxon>
    </lineage>
</organism>
<dbReference type="FunFam" id="2.60.40.150:FF:000182">
    <property type="entry name" value="Synaptotagmin 8"/>
    <property type="match status" value="1"/>
</dbReference>
<keyword evidence="9 15" id="KW-0472">Membrane</keyword>
<dbReference type="GO" id="GO:0048791">
    <property type="term" value="P:calcium ion-regulated exocytosis of neurotransmitter"/>
    <property type="evidence" value="ECO:0007669"/>
    <property type="project" value="TreeGrafter"/>
</dbReference>
<evidence type="ECO:0000256" key="11">
    <source>
        <dbReference type="ARBA" id="ARBA00056580"/>
    </source>
</evidence>
<sequence length="427" mass="47172">MGRVPDPRSTSAPVVTTAEPSLIPDLITRIPWPRWALCIVVLAAGVLLVSCLLCGVYCCCRRCQRRRRKQPKDKEAVGLGSAPNSTTTHLVQPDVDCLEPCSGGPQQWGRLLLSLEYDFGSQEIRVGLRQAENLKAEGTADPYACVSVSTQAGRRHETKVHHGTLCPMFEETCHFSVPPAELPRATLKVQLLDFKRFSEHEPLGELQLSLGTVDPQHVLENWYQLGPPGITEVSLAGRGPDPACAIGVAKVWVLYLLSPLSAAALSCCPQPEQMGELCFSLRYVPSSGRLTVVVLEARGLNPGISEPFVKVQLMLNQRKWKKKKTSAKKNTTMPYFNEAFTFLVPFSQLQSVDLVLAVWAHGLQLRAEPVGKVLLGSRASGQPLQHWADMLAHARRPIAQWHHLQSPREVDRALALKPRLPLPRPRS</sequence>
<dbReference type="InterPro" id="IPR001565">
    <property type="entry name" value="Synaptotagmin"/>
</dbReference>
<dbReference type="GO" id="GO:0030672">
    <property type="term" value="C:synaptic vesicle membrane"/>
    <property type="evidence" value="ECO:0007669"/>
    <property type="project" value="TreeGrafter"/>
</dbReference>
<comment type="function">
    <text evidence="11">Involved in the trafficking and exocytosis of secretory vesicles in non-neuronal tissues. Mediates Ca(2+)-regulation of exocytosis acrosomal reaction in sperm. May mediate Ca(2+)-regulation of exocytosis in insulin secreted cells.</text>
</comment>
<dbReference type="Gene3D" id="2.60.40.150">
    <property type="entry name" value="C2 domain"/>
    <property type="match status" value="2"/>
</dbReference>
<dbReference type="InterPro" id="IPR035892">
    <property type="entry name" value="C2_domain_sf"/>
</dbReference>
<dbReference type="GO" id="GO:0005544">
    <property type="term" value="F:calcium-dependent phospholipid binding"/>
    <property type="evidence" value="ECO:0007669"/>
    <property type="project" value="TreeGrafter"/>
</dbReference>
<evidence type="ECO:0000256" key="4">
    <source>
        <dbReference type="ARBA" id="ARBA00022475"/>
    </source>
</evidence>
<comment type="subcellular location">
    <subcellularLocation>
        <location evidence="2">Cell membrane</location>
        <topology evidence="2">Single-pass type III membrane protein</topology>
    </subcellularLocation>
    <subcellularLocation>
        <location evidence="1">Cytoplasmic vesicle</location>
        <location evidence="1">Secretory vesicle</location>
        <location evidence="1">Acrosome</location>
    </subcellularLocation>
</comment>
<dbReference type="PRINTS" id="PR00399">
    <property type="entry name" value="SYNAPTOTAGMN"/>
</dbReference>
<feature type="domain" description="C2" evidence="16">
    <location>
        <begin position="107"/>
        <end position="223"/>
    </location>
</feature>
<evidence type="ECO:0000313" key="17">
    <source>
        <dbReference type="EMBL" id="KAK7801666.1"/>
    </source>
</evidence>
<evidence type="ECO:0000256" key="12">
    <source>
        <dbReference type="ARBA" id="ARBA00064719"/>
    </source>
</evidence>
<accession>A0AAW0HJW4</accession>
<evidence type="ECO:0000256" key="9">
    <source>
        <dbReference type="ARBA" id="ARBA00023136"/>
    </source>
</evidence>
<gene>
    <name evidence="17" type="ORF">U0070_013160</name>
</gene>
<comment type="caution">
    <text evidence="17">The sequence shown here is derived from an EMBL/GenBank/DDBJ whole genome shotgun (WGS) entry which is preliminary data.</text>
</comment>
<evidence type="ECO:0000256" key="13">
    <source>
        <dbReference type="ARBA" id="ARBA00067958"/>
    </source>
</evidence>
<evidence type="ECO:0000256" key="14">
    <source>
        <dbReference type="ARBA" id="ARBA00077279"/>
    </source>
</evidence>
<dbReference type="SMART" id="SM00239">
    <property type="entry name" value="C2"/>
    <property type="match status" value="2"/>
</dbReference>
<dbReference type="PANTHER" id="PTHR10024">
    <property type="entry name" value="SYNAPTOTAGMIN"/>
    <property type="match status" value="1"/>
</dbReference>
<comment type="similarity">
    <text evidence="3">Belongs to the synaptotagmin family.</text>
</comment>
<dbReference type="AlphaFoldDB" id="A0AAW0HJW4"/>
<keyword evidence="18" id="KW-1185">Reference proteome</keyword>
<dbReference type="Proteomes" id="UP001488838">
    <property type="component" value="Unassembled WGS sequence"/>
</dbReference>
<keyword evidence="7" id="KW-0735">Signal-anchor</keyword>
<evidence type="ECO:0000256" key="10">
    <source>
        <dbReference type="ARBA" id="ARBA00023329"/>
    </source>
</evidence>
<evidence type="ECO:0000256" key="3">
    <source>
        <dbReference type="ARBA" id="ARBA00006996"/>
    </source>
</evidence>
<reference evidence="17 18" key="1">
    <citation type="journal article" date="2023" name="bioRxiv">
        <title>Conserved and derived expression patterns and positive selection on dental genes reveal complex evolutionary context of ever-growing rodent molars.</title>
        <authorList>
            <person name="Calamari Z.T."/>
            <person name="Song A."/>
            <person name="Cohen E."/>
            <person name="Akter M."/>
            <person name="Roy R.D."/>
            <person name="Hallikas O."/>
            <person name="Christensen M.M."/>
            <person name="Li P."/>
            <person name="Marangoni P."/>
            <person name="Jernvall J."/>
            <person name="Klein O.D."/>
        </authorList>
    </citation>
    <scope>NUCLEOTIDE SEQUENCE [LARGE SCALE GENOMIC DNA]</scope>
    <source>
        <strain evidence="17">V071</strain>
    </source>
</reference>
<comment type="subunit">
    <text evidence="12">Homodimer or homooligomer. Homodimerization and homooligomerization do not depend on Ca(2+). Interacts with SYNCRIP isoform 2 C-terminus. Binds inositol 1,3,4,5-tetrakisphosphate (IP4). Binds to AP2 in a Ca(2+)-independent manner. Interacts with STX1A, STX1B and STX2; the interaction is Ca(2+)-dependent.</text>
</comment>
<dbReference type="GO" id="GO:0031045">
    <property type="term" value="C:dense core granule"/>
    <property type="evidence" value="ECO:0007669"/>
    <property type="project" value="TreeGrafter"/>
</dbReference>
<dbReference type="GO" id="GO:0001669">
    <property type="term" value="C:acrosomal vesicle"/>
    <property type="evidence" value="ECO:0007669"/>
    <property type="project" value="UniProtKB-SubCell"/>
</dbReference>
<keyword evidence="6" id="KW-0677">Repeat</keyword>
<evidence type="ECO:0000256" key="5">
    <source>
        <dbReference type="ARBA" id="ARBA00022692"/>
    </source>
</evidence>
<dbReference type="GO" id="GO:0030276">
    <property type="term" value="F:clathrin binding"/>
    <property type="evidence" value="ECO:0007669"/>
    <property type="project" value="TreeGrafter"/>
</dbReference>